<dbReference type="EMBL" id="JAWPEI010000005">
    <property type="protein sequence ID" value="KAK4726813.1"/>
    <property type="molecule type" value="Genomic_DNA"/>
</dbReference>
<dbReference type="PROSITE" id="PS50103">
    <property type="entry name" value="ZF_C3H1"/>
    <property type="match status" value="3"/>
</dbReference>
<comment type="caution">
    <text evidence="7">The sequence shown here is derived from an EMBL/GenBank/DDBJ whole genome shotgun (WGS) entry which is preliminary data.</text>
</comment>
<proteinExistence type="predicted"/>
<feature type="domain" description="C3H1-type" evidence="6">
    <location>
        <begin position="126"/>
        <end position="154"/>
    </location>
</feature>
<evidence type="ECO:0000256" key="5">
    <source>
        <dbReference type="PROSITE-ProRule" id="PRU00723"/>
    </source>
</evidence>
<feature type="domain" description="C3H1-type" evidence="6">
    <location>
        <begin position="72"/>
        <end position="99"/>
    </location>
</feature>
<keyword evidence="8" id="KW-1185">Reference proteome</keyword>
<dbReference type="InterPro" id="IPR036855">
    <property type="entry name" value="Znf_CCCH_sf"/>
</dbReference>
<feature type="domain" description="C3H1-type" evidence="6">
    <location>
        <begin position="201"/>
        <end position="229"/>
    </location>
</feature>
<dbReference type="SUPFAM" id="SSF90229">
    <property type="entry name" value="CCCH zinc finger"/>
    <property type="match status" value="3"/>
</dbReference>
<dbReference type="SMART" id="SM00356">
    <property type="entry name" value="ZnF_C3H1"/>
    <property type="match status" value="3"/>
</dbReference>
<keyword evidence="2" id="KW-0677">Repeat</keyword>
<dbReference type="GO" id="GO:0003729">
    <property type="term" value="F:mRNA binding"/>
    <property type="evidence" value="ECO:0007669"/>
    <property type="project" value="InterPro"/>
</dbReference>
<dbReference type="GO" id="GO:0008270">
    <property type="term" value="F:zinc ion binding"/>
    <property type="evidence" value="ECO:0007669"/>
    <property type="project" value="UniProtKB-KW"/>
</dbReference>
<gene>
    <name evidence="7" type="ORF">R3W88_031730</name>
</gene>
<accession>A0AAV9LMT5</accession>
<dbReference type="Pfam" id="PF00642">
    <property type="entry name" value="zf-CCCH"/>
    <property type="match status" value="1"/>
</dbReference>
<dbReference type="Gene3D" id="4.10.1000.10">
    <property type="entry name" value="Zinc finger, CCCH-type"/>
    <property type="match status" value="2"/>
</dbReference>
<dbReference type="Proteomes" id="UP001311915">
    <property type="component" value="Unassembled WGS sequence"/>
</dbReference>
<keyword evidence="4 5" id="KW-0862">Zinc</keyword>
<protein>
    <recommendedName>
        <fullName evidence="6">C3H1-type domain-containing protein</fullName>
    </recommendedName>
</protein>
<keyword evidence="3 5" id="KW-0863">Zinc-finger</keyword>
<evidence type="ECO:0000256" key="3">
    <source>
        <dbReference type="ARBA" id="ARBA00022771"/>
    </source>
</evidence>
<sequence>MPFVGGDVGGVCPNSPMNHDMFESYCQFEHAPCFKRMMDSNSNLPNSATFPAIKSRMNSTNLQESKGTSHIFYKTRMCIKFLKETCKNGENCTVAHGVENLREPLLNWEDLICVKDRELNKDQVKMHRMKICKILYDGEECPYGYKCKFLHERPSKIKSNIARDREIFAISIKTTRNIGDPRMIETSKHENDIFRIEMPIYCKTMICIKWETTSQCPFRDRCHFAHGKSGKPIF</sequence>
<feature type="zinc finger region" description="C3H1-type" evidence="5">
    <location>
        <begin position="201"/>
        <end position="229"/>
    </location>
</feature>
<dbReference type="PANTHER" id="PTHR12547:SF121">
    <property type="entry name" value="ZINC FINGER CCCH DOMAIN-CONTAINING PROTEIN 39"/>
    <property type="match status" value="1"/>
</dbReference>
<dbReference type="PANTHER" id="PTHR12547">
    <property type="entry name" value="CCCH ZINC FINGER/TIS11-RELATED"/>
    <property type="match status" value="1"/>
</dbReference>
<dbReference type="AlphaFoldDB" id="A0AAV9LMT5"/>
<evidence type="ECO:0000313" key="8">
    <source>
        <dbReference type="Proteomes" id="UP001311915"/>
    </source>
</evidence>
<reference evidence="7 8" key="1">
    <citation type="submission" date="2023-10" db="EMBL/GenBank/DDBJ databases">
        <title>Genome-Wide Identification Analysis in wild type Solanum Pinnatisectum Reveals Some Genes Defensing Phytophthora Infestans.</title>
        <authorList>
            <person name="Sun C."/>
        </authorList>
    </citation>
    <scope>NUCLEOTIDE SEQUENCE [LARGE SCALE GENOMIC DNA]</scope>
    <source>
        <strain evidence="7">LQN</strain>
        <tissue evidence="7">Leaf</tissue>
    </source>
</reference>
<name>A0AAV9LMT5_9SOLN</name>
<evidence type="ECO:0000259" key="6">
    <source>
        <dbReference type="PROSITE" id="PS50103"/>
    </source>
</evidence>
<feature type="zinc finger region" description="C3H1-type" evidence="5">
    <location>
        <begin position="72"/>
        <end position="99"/>
    </location>
</feature>
<evidence type="ECO:0000256" key="1">
    <source>
        <dbReference type="ARBA" id="ARBA00022723"/>
    </source>
</evidence>
<evidence type="ECO:0000256" key="4">
    <source>
        <dbReference type="ARBA" id="ARBA00022833"/>
    </source>
</evidence>
<keyword evidence="1 5" id="KW-0479">Metal-binding</keyword>
<evidence type="ECO:0000256" key="2">
    <source>
        <dbReference type="ARBA" id="ARBA00022737"/>
    </source>
</evidence>
<feature type="zinc finger region" description="C3H1-type" evidence="5">
    <location>
        <begin position="126"/>
        <end position="154"/>
    </location>
</feature>
<evidence type="ECO:0000313" key="7">
    <source>
        <dbReference type="EMBL" id="KAK4726813.1"/>
    </source>
</evidence>
<dbReference type="InterPro" id="IPR000571">
    <property type="entry name" value="Znf_CCCH"/>
</dbReference>
<organism evidence="7 8">
    <name type="scientific">Solanum pinnatisectum</name>
    <name type="common">tansyleaf nightshade</name>
    <dbReference type="NCBI Taxonomy" id="50273"/>
    <lineage>
        <taxon>Eukaryota</taxon>
        <taxon>Viridiplantae</taxon>
        <taxon>Streptophyta</taxon>
        <taxon>Embryophyta</taxon>
        <taxon>Tracheophyta</taxon>
        <taxon>Spermatophyta</taxon>
        <taxon>Magnoliopsida</taxon>
        <taxon>eudicotyledons</taxon>
        <taxon>Gunneridae</taxon>
        <taxon>Pentapetalae</taxon>
        <taxon>asterids</taxon>
        <taxon>lamiids</taxon>
        <taxon>Solanales</taxon>
        <taxon>Solanaceae</taxon>
        <taxon>Solanoideae</taxon>
        <taxon>Solaneae</taxon>
        <taxon>Solanum</taxon>
    </lineage>
</organism>
<dbReference type="InterPro" id="IPR045877">
    <property type="entry name" value="ZFP36-like"/>
</dbReference>